<organism evidence="2 3">
    <name type="scientific">Phyllosticta citrichinensis</name>
    <dbReference type="NCBI Taxonomy" id="1130410"/>
    <lineage>
        <taxon>Eukaryota</taxon>
        <taxon>Fungi</taxon>
        <taxon>Dikarya</taxon>
        <taxon>Ascomycota</taxon>
        <taxon>Pezizomycotina</taxon>
        <taxon>Dothideomycetes</taxon>
        <taxon>Dothideomycetes incertae sedis</taxon>
        <taxon>Botryosphaeriales</taxon>
        <taxon>Phyllostictaceae</taxon>
        <taxon>Phyllosticta</taxon>
    </lineage>
</organism>
<keyword evidence="3" id="KW-1185">Reference proteome</keyword>
<feature type="region of interest" description="Disordered" evidence="1">
    <location>
        <begin position="185"/>
        <end position="205"/>
    </location>
</feature>
<feature type="compositionally biased region" description="Polar residues" evidence="1">
    <location>
        <begin position="248"/>
        <end position="273"/>
    </location>
</feature>
<feature type="region of interest" description="Disordered" evidence="1">
    <location>
        <begin position="231"/>
        <end position="273"/>
    </location>
</feature>
<evidence type="ECO:0000313" key="2">
    <source>
        <dbReference type="EMBL" id="KAK8164275.1"/>
    </source>
</evidence>
<accession>A0ABR1XRF7</accession>
<evidence type="ECO:0000313" key="3">
    <source>
        <dbReference type="Proteomes" id="UP001456524"/>
    </source>
</evidence>
<gene>
    <name evidence="2" type="ORF">IWX90DRAFT_253770</name>
</gene>
<protein>
    <submittedName>
        <fullName evidence="2">Uncharacterized protein</fullName>
    </submittedName>
</protein>
<reference evidence="2 3" key="1">
    <citation type="journal article" date="2022" name="G3 (Bethesda)">
        <title>Enemy or ally: a genomic approach to elucidate the lifestyle of Phyllosticta citrichinaensis.</title>
        <authorList>
            <person name="Buijs V.A."/>
            <person name="Groenewald J.Z."/>
            <person name="Haridas S."/>
            <person name="LaButti K.M."/>
            <person name="Lipzen A."/>
            <person name="Martin F.M."/>
            <person name="Barry K."/>
            <person name="Grigoriev I.V."/>
            <person name="Crous P.W."/>
            <person name="Seidl M.F."/>
        </authorList>
    </citation>
    <scope>NUCLEOTIDE SEQUENCE [LARGE SCALE GENOMIC DNA]</scope>
    <source>
        <strain evidence="2 3">CBS 129764</strain>
    </source>
</reference>
<dbReference type="EMBL" id="JBBWUH010000006">
    <property type="protein sequence ID" value="KAK8164275.1"/>
    <property type="molecule type" value="Genomic_DNA"/>
</dbReference>
<evidence type="ECO:0000256" key="1">
    <source>
        <dbReference type="SAM" id="MobiDB-lite"/>
    </source>
</evidence>
<name>A0ABR1XRF7_9PEZI</name>
<sequence length="560" mass="62500">MFLWPWGSGVKGSYWIGEMEEAACVNRFTAKSAVWAIGGTTPYCTRRALSETCGFPTLPKHLSCPTLLIRTLLRLPSQAFTSTGDRGRSWVRFHLGILYITTHRTSPQPSTTVQFPITSLSTPYSSTTTPSILSQTLPVMESTPTRRGSTVYAPPSTHCTAPAPEMQQVEDLPLAEQYLTGTQFASGGRAKSLRPLPGGTHTRQNSQAMMTDPFQQSSCVAVGHAPLPSSELRVSDKNISPGGISETVCPSNGLHSRRASQQGPSTFNHTQAGQMPSHLNHQVVPQGFPLIERPSTDSVVIGAFPNTLEPEEHGPCITMLQDAQAALEDLAMRVKVAEHDKSILIDKIKSLVDDVSRLRLQAAVSDTQALQDRIEGLVRQIGYLMTIPRNEEYLGKIKLFEAEARDFRQAKFEMEQIHAQKVLELENDKEVLMRKLKVTEHCYSTELRRVSDLLQRQREMTKKALQDYASVEAKSSKLEMELDQERSKVSELHMYFNQQQEWGQAANDAFSKNIRCMTSMLENFTESVRIENQHLGITDRALKGWLGNPADDPPPEPRRR</sequence>
<dbReference type="Proteomes" id="UP001456524">
    <property type="component" value="Unassembled WGS sequence"/>
</dbReference>
<comment type="caution">
    <text evidence="2">The sequence shown here is derived from an EMBL/GenBank/DDBJ whole genome shotgun (WGS) entry which is preliminary data.</text>
</comment>
<proteinExistence type="predicted"/>